<accession>A0A399JDJ6</accession>
<dbReference type="InterPro" id="IPR010982">
    <property type="entry name" value="Lambda_DNA-bd_dom_sf"/>
</dbReference>
<gene>
    <name evidence="3" type="ORF">DWB68_01615</name>
</gene>
<dbReference type="InterPro" id="IPR001387">
    <property type="entry name" value="Cro/C1-type_HTH"/>
</dbReference>
<dbReference type="EMBL" id="QQXK01000002">
    <property type="protein sequence ID" value="RII43618.1"/>
    <property type="molecule type" value="Genomic_DNA"/>
</dbReference>
<dbReference type="GO" id="GO:0003677">
    <property type="term" value="F:DNA binding"/>
    <property type="evidence" value="ECO:0007669"/>
    <property type="project" value="UniProtKB-KW"/>
</dbReference>
<dbReference type="InterPro" id="IPR050807">
    <property type="entry name" value="TransReg_Diox_bact_type"/>
</dbReference>
<dbReference type="GO" id="GO:0003700">
    <property type="term" value="F:DNA-binding transcription factor activity"/>
    <property type="evidence" value="ECO:0007669"/>
    <property type="project" value="TreeGrafter"/>
</dbReference>
<evidence type="ECO:0000313" key="4">
    <source>
        <dbReference type="Proteomes" id="UP000265419"/>
    </source>
</evidence>
<organism evidence="3 4">
    <name type="scientific">Galactobacter valiniphilus</name>
    <dbReference type="NCBI Taxonomy" id="2676122"/>
    <lineage>
        <taxon>Bacteria</taxon>
        <taxon>Bacillati</taxon>
        <taxon>Actinomycetota</taxon>
        <taxon>Actinomycetes</taxon>
        <taxon>Micrococcales</taxon>
        <taxon>Micrococcaceae</taxon>
        <taxon>Galactobacter</taxon>
    </lineage>
</organism>
<evidence type="ECO:0000313" key="3">
    <source>
        <dbReference type="EMBL" id="RII43618.1"/>
    </source>
</evidence>
<dbReference type="PANTHER" id="PTHR46797">
    <property type="entry name" value="HTH-TYPE TRANSCRIPTIONAL REGULATOR"/>
    <property type="match status" value="1"/>
</dbReference>
<name>A0A399JDJ6_9MICC</name>
<dbReference type="Proteomes" id="UP000265419">
    <property type="component" value="Unassembled WGS sequence"/>
</dbReference>
<feature type="domain" description="HTH cro/C1-type" evidence="2">
    <location>
        <begin position="10"/>
        <end position="64"/>
    </location>
</feature>
<dbReference type="PANTHER" id="PTHR46797:SF1">
    <property type="entry name" value="METHYLPHOSPHONATE SYNTHASE"/>
    <property type="match status" value="1"/>
</dbReference>
<sequence>MDAMEIGARIKRARKALGVTQEELAELIGVSTRTLGQVERGTGTPSLATVLAAAAAVGVRLEVIP</sequence>
<evidence type="ECO:0000259" key="2">
    <source>
        <dbReference type="PROSITE" id="PS50943"/>
    </source>
</evidence>
<protein>
    <submittedName>
        <fullName evidence="3">XRE family transcriptional regulator</fullName>
    </submittedName>
</protein>
<dbReference type="SMART" id="SM00530">
    <property type="entry name" value="HTH_XRE"/>
    <property type="match status" value="1"/>
</dbReference>
<keyword evidence="1" id="KW-0238">DNA-binding</keyword>
<dbReference type="GO" id="GO:0005829">
    <property type="term" value="C:cytosol"/>
    <property type="evidence" value="ECO:0007669"/>
    <property type="project" value="TreeGrafter"/>
</dbReference>
<dbReference type="AlphaFoldDB" id="A0A399JDJ6"/>
<reference evidence="3 4" key="1">
    <citation type="submission" date="2018-07" db="EMBL/GenBank/DDBJ databases">
        <title>Arthrobacter sp. nov., isolated from raw cow's milk with high bacterial count.</title>
        <authorList>
            <person name="Hahne J."/>
            <person name="Isele D."/>
            <person name="Lipski A."/>
        </authorList>
    </citation>
    <scope>NUCLEOTIDE SEQUENCE [LARGE SCALE GENOMIC DNA]</scope>
    <source>
        <strain evidence="3 4">JZ R-35</strain>
    </source>
</reference>
<comment type="caution">
    <text evidence="3">The sequence shown here is derived from an EMBL/GenBank/DDBJ whole genome shotgun (WGS) entry which is preliminary data.</text>
</comment>
<proteinExistence type="predicted"/>
<keyword evidence="4" id="KW-1185">Reference proteome</keyword>
<dbReference type="CDD" id="cd00093">
    <property type="entry name" value="HTH_XRE"/>
    <property type="match status" value="1"/>
</dbReference>
<evidence type="ECO:0000256" key="1">
    <source>
        <dbReference type="ARBA" id="ARBA00023125"/>
    </source>
</evidence>
<dbReference type="Gene3D" id="1.10.260.40">
    <property type="entry name" value="lambda repressor-like DNA-binding domains"/>
    <property type="match status" value="1"/>
</dbReference>
<dbReference type="RefSeq" id="WP_119423377.1">
    <property type="nucleotide sequence ID" value="NZ_QQXK01000002.1"/>
</dbReference>
<dbReference type="PROSITE" id="PS50943">
    <property type="entry name" value="HTH_CROC1"/>
    <property type="match status" value="1"/>
</dbReference>
<dbReference type="Pfam" id="PF01381">
    <property type="entry name" value="HTH_3"/>
    <property type="match status" value="1"/>
</dbReference>
<dbReference type="SUPFAM" id="SSF47413">
    <property type="entry name" value="lambda repressor-like DNA-binding domains"/>
    <property type="match status" value="1"/>
</dbReference>